<keyword evidence="2 5" id="KW-0812">Transmembrane</keyword>
<feature type="transmembrane region" description="Helical" evidence="5">
    <location>
        <begin position="46"/>
        <end position="64"/>
    </location>
</feature>
<dbReference type="GO" id="GO:0005506">
    <property type="term" value="F:iron ion binding"/>
    <property type="evidence" value="ECO:0007669"/>
    <property type="project" value="InterPro"/>
</dbReference>
<dbReference type="FunCoup" id="A0A1Y1YI42">
    <property type="interactions" value="226"/>
</dbReference>
<feature type="domain" description="Fatty acid hydroxylase" evidence="6">
    <location>
        <begin position="128"/>
        <end position="253"/>
    </location>
</feature>
<keyword evidence="8" id="KW-1185">Reference proteome</keyword>
<evidence type="ECO:0000313" key="7">
    <source>
        <dbReference type="EMBL" id="ORX97700.1"/>
    </source>
</evidence>
<evidence type="ECO:0000256" key="2">
    <source>
        <dbReference type="ARBA" id="ARBA00022692"/>
    </source>
</evidence>
<keyword evidence="4 5" id="KW-0472">Membrane</keyword>
<sequence>MDYILWLADEYAFDKVYQGLGYIGLPALEREQLLRQFCSLTCLSGFGAYTIYMLFSTFSFYVFFDKRQMKHPRFLKNQIQQEIKMATDAIPLMALLTSPFFILEVRGYSRLYENVEEYGWTYWVLSIFVFLFITDFGIYWIHRGLHHRSVYALIHKPHHKWIVPTPYASIAFHPIDGWAQSLPYHICIFLFPMHKFLYLGLFVFVQVWSVLIHDGEYFTQDPVINSAAHHTVHHLYFNYNYGQYLTLWDRVGGSYRKPSDEVYNVELRGTKKIYEKQAQEVDALVAKQGKNRVKSH</sequence>
<dbReference type="STRING" id="1314790.A0A1Y1YI42"/>
<evidence type="ECO:0000256" key="5">
    <source>
        <dbReference type="SAM" id="Phobius"/>
    </source>
</evidence>
<gene>
    <name evidence="7" type="ORF">K493DRAFT_313944</name>
</gene>
<dbReference type="OrthoDB" id="6354873at2759"/>
<name>A0A1Y1YI42_9FUNG</name>
<feature type="transmembrane region" description="Helical" evidence="5">
    <location>
        <begin position="196"/>
        <end position="213"/>
    </location>
</feature>
<dbReference type="Pfam" id="PF04116">
    <property type="entry name" value="FA_hydroxylase"/>
    <property type="match status" value="1"/>
</dbReference>
<evidence type="ECO:0000313" key="8">
    <source>
        <dbReference type="Proteomes" id="UP000193498"/>
    </source>
</evidence>
<organism evidence="7 8">
    <name type="scientific">Basidiobolus meristosporus CBS 931.73</name>
    <dbReference type="NCBI Taxonomy" id="1314790"/>
    <lineage>
        <taxon>Eukaryota</taxon>
        <taxon>Fungi</taxon>
        <taxon>Fungi incertae sedis</taxon>
        <taxon>Zoopagomycota</taxon>
        <taxon>Entomophthoromycotina</taxon>
        <taxon>Basidiobolomycetes</taxon>
        <taxon>Basidiobolales</taxon>
        <taxon>Basidiobolaceae</taxon>
        <taxon>Basidiobolus</taxon>
    </lineage>
</organism>
<comment type="caution">
    <text evidence="7">The sequence shown here is derived from an EMBL/GenBank/DDBJ whole genome shotgun (WGS) entry which is preliminary data.</text>
</comment>
<evidence type="ECO:0000259" key="6">
    <source>
        <dbReference type="Pfam" id="PF04116"/>
    </source>
</evidence>
<dbReference type="GO" id="GO:0016491">
    <property type="term" value="F:oxidoreductase activity"/>
    <property type="evidence" value="ECO:0007669"/>
    <property type="project" value="InterPro"/>
</dbReference>
<dbReference type="AlphaFoldDB" id="A0A1Y1YI42"/>
<proteinExistence type="predicted"/>
<evidence type="ECO:0000256" key="3">
    <source>
        <dbReference type="ARBA" id="ARBA00022989"/>
    </source>
</evidence>
<keyword evidence="3 5" id="KW-1133">Transmembrane helix</keyword>
<evidence type="ECO:0000256" key="1">
    <source>
        <dbReference type="ARBA" id="ARBA00004370"/>
    </source>
</evidence>
<dbReference type="Proteomes" id="UP000193498">
    <property type="component" value="Unassembled WGS sequence"/>
</dbReference>
<dbReference type="InterPro" id="IPR006694">
    <property type="entry name" value="Fatty_acid_hydroxylase"/>
</dbReference>
<evidence type="ECO:0000256" key="4">
    <source>
        <dbReference type="ARBA" id="ARBA00023136"/>
    </source>
</evidence>
<reference evidence="7 8" key="1">
    <citation type="submission" date="2016-07" db="EMBL/GenBank/DDBJ databases">
        <title>Pervasive Adenine N6-methylation of Active Genes in Fungi.</title>
        <authorList>
            <consortium name="DOE Joint Genome Institute"/>
            <person name="Mondo S.J."/>
            <person name="Dannebaum R.O."/>
            <person name="Kuo R.C."/>
            <person name="Labutti K."/>
            <person name="Haridas S."/>
            <person name="Kuo A."/>
            <person name="Salamov A."/>
            <person name="Ahrendt S.R."/>
            <person name="Lipzen A."/>
            <person name="Sullivan W."/>
            <person name="Andreopoulos W.B."/>
            <person name="Clum A."/>
            <person name="Lindquist E."/>
            <person name="Daum C."/>
            <person name="Ramamoorthy G.K."/>
            <person name="Gryganskyi A."/>
            <person name="Culley D."/>
            <person name="Magnuson J.K."/>
            <person name="James T.Y."/>
            <person name="O'Malley M.A."/>
            <person name="Stajich J.E."/>
            <person name="Spatafora J.W."/>
            <person name="Visel A."/>
            <person name="Grigoriev I.V."/>
        </authorList>
    </citation>
    <scope>NUCLEOTIDE SEQUENCE [LARGE SCALE GENOMIC DNA]</scope>
    <source>
        <strain evidence="7 8">CBS 931.73</strain>
    </source>
</reference>
<dbReference type="PANTHER" id="PTHR11863">
    <property type="entry name" value="STEROL DESATURASE"/>
    <property type="match status" value="1"/>
</dbReference>
<feature type="transmembrane region" description="Helical" evidence="5">
    <location>
        <begin position="85"/>
        <end position="102"/>
    </location>
</feature>
<dbReference type="GO" id="GO:0016020">
    <property type="term" value="C:membrane"/>
    <property type="evidence" value="ECO:0007669"/>
    <property type="project" value="UniProtKB-SubCell"/>
</dbReference>
<dbReference type="InParanoid" id="A0A1Y1YI42"/>
<accession>A0A1Y1YI42</accession>
<feature type="transmembrane region" description="Helical" evidence="5">
    <location>
        <begin position="122"/>
        <end position="141"/>
    </location>
</feature>
<comment type="subcellular location">
    <subcellularLocation>
        <location evidence="1">Membrane</location>
    </subcellularLocation>
</comment>
<protein>
    <submittedName>
        <fullName evidence="7">C-5 sterol desaturase Erg3</fullName>
    </submittedName>
</protein>
<dbReference type="InterPro" id="IPR050307">
    <property type="entry name" value="Sterol_Desaturase_Related"/>
</dbReference>
<dbReference type="EMBL" id="MCFE01000127">
    <property type="protein sequence ID" value="ORX97700.1"/>
    <property type="molecule type" value="Genomic_DNA"/>
</dbReference>
<dbReference type="GO" id="GO:0008610">
    <property type="term" value="P:lipid biosynthetic process"/>
    <property type="evidence" value="ECO:0007669"/>
    <property type="project" value="InterPro"/>
</dbReference>